<dbReference type="InterPro" id="IPR013328">
    <property type="entry name" value="6PGD_dom2"/>
</dbReference>
<keyword evidence="4" id="KW-0560">Oxidoreductase</keyword>
<gene>
    <name evidence="9" type="ORF">B7R54_02100</name>
</gene>
<keyword evidence="5" id="KW-0520">NAD</keyword>
<dbReference type="Proteomes" id="UP000256486">
    <property type="component" value="Unassembled WGS sequence"/>
</dbReference>
<evidence type="ECO:0000259" key="8">
    <source>
        <dbReference type="Pfam" id="PF08125"/>
    </source>
</evidence>
<dbReference type="Pfam" id="PF01232">
    <property type="entry name" value="Mannitol_dh"/>
    <property type="match status" value="1"/>
</dbReference>
<evidence type="ECO:0000256" key="3">
    <source>
        <dbReference type="ARBA" id="ARBA00016219"/>
    </source>
</evidence>
<dbReference type="InterPro" id="IPR013131">
    <property type="entry name" value="Mannitol_DH_N"/>
</dbReference>
<evidence type="ECO:0000313" key="10">
    <source>
        <dbReference type="Proteomes" id="UP000256486"/>
    </source>
</evidence>
<keyword evidence="10" id="KW-1185">Reference proteome</keyword>
<dbReference type="PRINTS" id="PR00084">
    <property type="entry name" value="MTLDHDRGNASE"/>
</dbReference>
<protein>
    <recommendedName>
        <fullName evidence="3">Mannitol-1-phosphate 5-dehydrogenase</fullName>
        <ecNumber evidence="2">1.1.1.17</ecNumber>
    </recommendedName>
</protein>
<dbReference type="EMBL" id="NBWZ01000001">
    <property type="protein sequence ID" value="RFA11048.1"/>
    <property type="molecule type" value="Genomic_DNA"/>
</dbReference>
<evidence type="ECO:0000259" key="7">
    <source>
        <dbReference type="Pfam" id="PF01232"/>
    </source>
</evidence>
<name>A0A3E0VNM7_9MICO</name>
<dbReference type="Gene3D" id="1.10.1040.10">
    <property type="entry name" value="N-(1-d-carboxylethyl)-l-norvaline Dehydrogenase, domain 2"/>
    <property type="match status" value="1"/>
</dbReference>
<dbReference type="SUPFAM" id="SSF48179">
    <property type="entry name" value="6-phosphogluconate dehydrogenase C-terminal domain-like"/>
    <property type="match status" value="1"/>
</dbReference>
<comment type="catalytic activity">
    <reaction evidence="6">
        <text>D-mannitol 1-phosphate + NAD(+) = beta-D-fructose 6-phosphate + NADH + H(+)</text>
        <dbReference type="Rhea" id="RHEA:19661"/>
        <dbReference type="ChEBI" id="CHEBI:15378"/>
        <dbReference type="ChEBI" id="CHEBI:57540"/>
        <dbReference type="ChEBI" id="CHEBI:57634"/>
        <dbReference type="ChEBI" id="CHEBI:57945"/>
        <dbReference type="ChEBI" id="CHEBI:61381"/>
        <dbReference type="EC" id="1.1.1.17"/>
    </reaction>
</comment>
<dbReference type="InterPro" id="IPR023027">
    <property type="entry name" value="Mannitol_DH_CS"/>
</dbReference>
<dbReference type="Pfam" id="PF08125">
    <property type="entry name" value="Mannitol_dh_C"/>
    <property type="match status" value="1"/>
</dbReference>
<feature type="domain" description="Mannitol dehydrogenase N-terminal" evidence="7">
    <location>
        <begin position="20"/>
        <end position="275"/>
    </location>
</feature>
<dbReference type="InterPro" id="IPR008927">
    <property type="entry name" value="6-PGluconate_DH-like_C_sf"/>
</dbReference>
<dbReference type="InterPro" id="IPR036291">
    <property type="entry name" value="NAD(P)-bd_dom_sf"/>
</dbReference>
<dbReference type="InterPro" id="IPR050988">
    <property type="entry name" value="Mannitol_DH/Oxidoreductase"/>
</dbReference>
<dbReference type="GO" id="GO:0008926">
    <property type="term" value="F:mannitol-1-phosphate 5-dehydrogenase activity"/>
    <property type="evidence" value="ECO:0007669"/>
    <property type="project" value="UniProtKB-EC"/>
</dbReference>
<dbReference type="InterPro" id="IPR013118">
    <property type="entry name" value="Mannitol_DH_C"/>
</dbReference>
<dbReference type="EC" id="1.1.1.17" evidence="2"/>
<evidence type="ECO:0000256" key="6">
    <source>
        <dbReference type="ARBA" id="ARBA00048615"/>
    </source>
</evidence>
<comment type="caution">
    <text evidence="9">The sequence shown here is derived from an EMBL/GenBank/DDBJ whole genome shotgun (WGS) entry which is preliminary data.</text>
</comment>
<sequence>MTRTAFSRKHPGEAPTAGVRIVHIGLGAFHRAHQAWYTSRVDEGSEWGIAAFTGRSPAAAEDLQPQGGLFTLIERDDDGDRAEVVGSIVEARNGADLTRFIELLSATQTAIITITVTEAGYRMRDGLPDETDHELCADREWLVGNLAGADQPDPALGGPVTTMGRLVFGLDARRRANAGPIAIVPCDNMPANGYLVQRAIGVLAAEVSRELTDWIAANVSFVSTSVDRITPHTMPTDLLIASELTGWRDNATVVTEPFSDWVLSGEFPAGRPAWERSGALFVDDLEPFENRKLWLLNGAHSLLAYAGMLRGHETVAQAMTDQVCRAWVGTFWDEAVRHLPAHGLDLDGYRSALVRRFTNTRIEHRLSQISGEGVLKLRVRIVPTLLAERADGLDAGASIRAIGSWVALVLSGARLVDSAGEAVALAKSADEPVAALLELLDPRLVADAGVREAVSAVVRAERVEMRAI</sequence>
<evidence type="ECO:0000256" key="1">
    <source>
        <dbReference type="ARBA" id="ARBA00006541"/>
    </source>
</evidence>
<evidence type="ECO:0000256" key="5">
    <source>
        <dbReference type="ARBA" id="ARBA00023027"/>
    </source>
</evidence>
<comment type="similarity">
    <text evidence="1">Belongs to the mannitol dehydrogenase family.</text>
</comment>
<dbReference type="Gene3D" id="3.40.50.720">
    <property type="entry name" value="NAD(P)-binding Rossmann-like Domain"/>
    <property type="match status" value="1"/>
</dbReference>
<organism evidence="9 10">
    <name type="scientific">Subtercola boreus</name>
    <dbReference type="NCBI Taxonomy" id="120213"/>
    <lineage>
        <taxon>Bacteria</taxon>
        <taxon>Bacillati</taxon>
        <taxon>Actinomycetota</taxon>
        <taxon>Actinomycetes</taxon>
        <taxon>Micrococcales</taxon>
        <taxon>Microbacteriaceae</taxon>
        <taxon>Subtercola</taxon>
    </lineage>
</organism>
<evidence type="ECO:0000256" key="2">
    <source>
        <dbReference type="ARBA" id="ARBA00012939"/>
    </source>
</evidence>
<dbReference type="PROSITE" id="PS00974">
    <property type="entry name" value="MANNITOL_DHGENASE"/>
    <property type="match status" value="1"/>
</dbReference>
<feature type="domain" description="Mannitol dehydrogenase C-terminal" evidence="8">
    <location>
        <begin position="284"/>
        <end position="408"/>
    </location>
</feature>
<evidence type="ECO:0000313" key="9">
    <source>
        <dbReference type="EMBL" id="RFA11048.1"/>
    </source>
</evidence>
<accession>A0A3E0VNM7</accession>
<reference evidence="9 10" key="1">
    <citation type="submission" date="2017-04" db="EMBL/GenBank/DDBJ databases">
        <title>Comparative genome analysis of Subtercola boreus.</title>
        <authorList>
            <person name="Cho Y.-J."/>
            <person name="Cho A."/>
            <person name="Kim O.-S."/>
            <person name="Lee J.-I."/>
        </authorList>
    </citation>
    <scope>NUCLEOTIDE SEQUENCE [LARGE SCALE GENOMIC DNA]</scope>
    <source>
        <strain evidence="9 10">K300</strain>
    </source>
</reference>
<dbReference type="PANTHER" id="PTHR43362">
    <property type="entry name" value="MANNITOL DEHYDROGENASE DSF1-RELATED"/>
    <property type="match status" value="1"/>
</dbReference>
<dbReference type="AlphaFoldDB" id="A0A3E0VNM7"/>
<dbReference type="InterPro" id="IPR000669">
    <property type="entry name" value="Mannitol_DH"/>
</dbReference>
<dbReference type="OrthoDB" id="271711at2"/>
<dbReference type="PANTHER" id="PTHR43362:SF1">
    <property type="entry name" value="MANNITOL DEHYDROGENASE 2-RELATED"/>
    <property type="match status" value="1"/>
</dbReference>
<proteinExistence type="inferred from homology"/>
<dbReference type="SUPFAM" id="SSF51735">
    <property type="entry name" value="NAD(P)-binding Rossmann-fold domains"/>
    <property type="match status" value="1"/>
</dbReference>
<evidence type="ECO:0000256" key="4">
    <source>
        <dbReference type="ARBA" id="ARBA00023002"/>
    </source>
</evidence>
<dbReference type="GO" id="GO:0019594">
    <property type="term" value="P:mannitol metabolic process"/>
    <property type="evidence" value="ECO:0007669"/>
    <property type="project" value="InterPro"/>
</dbReference>